<dbReference type="InterPro" id="IPR001789">
    <property type="entry name" value="Sig_transdc_resp-reg_receiver"/>
</dbReference>
<dbReference type="EMBL" id="FQUU01000024">
    <property type="protein sequence ID" value="SHF94581.1"/>
    <property type="molecule type" value="Genomic_DNA"/>
</dbReference>
<dbReference type="Pfam" id="PF04397">
    <property type="entry name" value="LytTR"/>
    <property type="match status" value="1"/>
</dbReference>
<dbReference type="Gene3D" id="3.40.50.2300">
    <property type="match status" value="1"/>
</dbReference>
<evidence type="ECO:0000259" key="3">
    <source>
        <dbReference type="PROSITE" id="PS50930"/>
    </source>
</evidence>
<dbReference type="OrthoDB" id="2168082at2"/>
<feature type="modified residue" description="4-aspartylphosphate" evidence="1">
    <location>
        <position position="55"/>
    </location>
</feature>
<dbReference type="Gene3D" id="2.40.50.1020">
    <property type="entry name" value="LytTr DNA-binding domain"/>
    <property type="match status" value="1"/>
</dbReference>
<evidence type="ECO:0000313" key="5">
    <source>
        <dbReference type="Proteomes" id="UP000184048"/>
    </source>
</evidence>
<name>A0A1M5FTT5_9BACT</name>
<dbReference type="GO" id="GO:0003677">
    <property type="term" value="F:DNA binding"/>
    <property type="evidence" value="ECO:0007669"/>
    <property type="project" value="InterPro"/>
</dbReference>
<reference evidence="4 5" key="1">
    <citation type="submission" date="2016-11" db="EMBL/GenBank/DDBJ databases">
        <authorList>
            <person name="Jaros S."/>
            <person name="Januszkiewicz K."/>
            <person name="Wedrychowicz H."/>
        </authorList>
    </citation>
    <scope>NUCLEOTIDE SEQUENCE [LARGE SCALE GENOMIC DNA]</scope>
    <source>
        <strain evidence="4 5">DSM 18119</strain>
    </source>
</reference>
<keyword evidence="5" id="KW-1185">Reference proteome</keyword>
<sequence>MNVLIIEDEPLAADRLRQLLSQADASMQVVGVNDSVEASVAWLQSNPKPDLILMDIELSDGQSFAIFDQVAVTTPVIFTTSYDEYAIQAFKVNSIDYLLKPVKPEDLQAAINKLKTFGNHLPFAQSAAVEQLLRHLHRPEAAYRERFLVKSGQRYFSIEVDDIAYFFFRNRVTFLKTWKKESYYIDYVMDELEEMLPPQEFFRANRQYLVHVKSVKDIHPFFNNKLKLTLHPAAEEDVLVSRERAADFKNWMGK</sequence>
<dbReference type="Pfam" id="PF00072">
    <property type="entry name" value="Response_reg"/>
    <property type="match status" value="1"/>
</dbReference>
<protein>
    <submittedName>
        <fullName evidence="4">Two component transcriptional regulator, LytTR family</fullName>
    </submittedName>
</protein>
<dbReference type="RefSeq" id="WP_072837052.1">
    <property type="nucleotide sequence ID" value="NZ_FQUU01000024.1"/>
</dbReference>
<dbReference type="FunFam" id="3.40.50.2300:FF:000361">
    <property type="entry name" value="Two-component system response regulator"/>
    <property type="match status" value="1"/>
</dbReference>
<dbReference type="InterPro" id="IPR007492">
    <property type="entry name" value="LytTR_DNA-bd_dom"/>
</dbReference>
<feature type="domain" description="HTH LytTR-type" evidence="3">
    <location>
        <begin position="147"/>
        <end position="254"/>
    </location>
</feature>
<feature type="domain" description="Response regulatory" evidence="2">
    <location>
        <begin position="2"/>
        <end position="115"/>
    </location>
</feature>
<dbReference type="GO" id="GO:0000156">
    <property type="term" value="F:phosphorelay response regulator activity"/>
    <property type="evidence" value="ECO:0007669"/>
    <property type="project" value="InterPro"/>
</dbReference>
<gene>
    <name evidence="4" type="ORF">SAMN02745131_03938</name>
</gene>
<dbReference type="PANTHER" id="PTHR37299:SF1">
    <property type="entry name" value="STAGE 0 SPORULATION PROTEIN A HOMOLOG"/>
    <property type="match status" value="1"/>
</dbReference>
<keyword evidence="1" id="KW-0597">Phosphoprotein</keyword>
<evidence type="ECO:0000256" key="1">
    <source>
        <dbReference type="PROSITE-ProRule" id="PRU00169"/>
    </source>
</evidence>
<dbReference type="Proteomes" id="UP000184048">
    <property type="component" value="Unassembled WGS sequence"/>
</dbReference>
<dbReference type="InterPro" id="IPR011006">
    <property type="entry name" value="CheY-like_superfamily"/>
</dbReference>
<dbReference type="PROSITE" id="PS50110">
    <property type="entry name" value="RESPONSE_REGULATORY"/>
    <property type="match status" value="1"/>
</dbReference>
<evidence type="ECO:0000313" key="4">
    <source>
        <dbReference type="EMBL" id="SHF94581.1"/>
    </source>
</evidence>
<proteinExistence type="predicted"/>
<dbReference type="SUPFAM" id="SSF52172">
    <property type="entry name" value="CheY-like"/>
    <property type="match status" value="1"/>
</dbReference>
<accession>A0A1M5FTT5</accession>
<dbReference type="SMART" id="SM00850">
    <property type="entry name" value="LytTR"/>
    <property type="match status" value="1"/>
</dbReference>
<dbReference type="InterPro" id="IPR046947">
    <property type="entry name" value="LytR-like"/>
</dbReference>
<evidence type="ECO:0000259" key="2">
    <source>
        <dbReference type="PROSITE" id="PS50110"/>
    </source>
</evidence>
<organism evidence="4 5">
    <name type="scientific">Flavisolibacter ginsengisoli DSM 18119</name>
    <dbReference type="NCBI Taxonomy" id="1121884"/>
    <lineage>
        <taxon>Bacteria</taxon>
        <taxon>Pseudomonadati</taxon>
        <taxon>Bacteroidota</taxon>
        <taxon>Chitinophagia</taxon>
        <taxon>Chitinophagales</taxon>
        <taxon>Chitinophagaceae</taxon>
        <taxon>Flavisolibacter</taxon>
    </lineage>
</organism>
<dbReference type="AlphaFoldDB" id="A0A1M5FTT5"/>
<dbReference type="PROSITE" id="PS50930">
    <property type="entry name" value="HTH_LYTTR"/>
    <property type="match status" value="1"/>
</dbReference>
<dbReference type="SMART" id="SM00448">
    <property type="entry name" value="REC"/>
    <property type="match status" value="1"/>
</dbReference>
<dbReference type="PANTHER" id="PTHR37299">
    <property type="entry name" value="TRANSCRIPTIONAL REGULATOR-RELATED"/>
    <property type="match status" value="1"/>
</dbReference>
<dbReference type="STRING" id="1121884.SAMN02745131_03938"/>